<evidence type="ECO:0000259" key="1">
    <source>
        <dbReference type="Pfam" id="PF13191"/>
    </source>
</evidence>
<dbReference type="EMBL" id="CP002000">
    <property type="protein sequence ID" value="ADJ48156.1"/>
    <property type="molecule type" value="Genomic_DNA"/>
</dbReference>
<reference evidence="2 3" key="1">
    <citation type="journal article" date="2010" name="Cell Res.">
        <title>Complete genome sequence of the rifamycin SV-producing Amycolatopsis mediterranei U32 revealed its genetic characteristics in phylogeny and metabolism.</title>
        <authorList>
            <person name="Zhao W."/>
            <person name="Zhong Y."/>
            <person name="Yuan H."/>
            <person name="Wang J."/>
            <person name="Zheng H."/>
            <person name="Wang Y."/>
            <person name="Cen X."/>
            <person name="Xu F."/>
            <person name="Bai J."/>
            <person name="Han X."/>
            <person name="Lu G."/>
            <person name="Zhu Y."/>
            <person name="Shao Z."/>
            <person name="Yan H."/>
            <person name="Li C."/>
            <person name="Peng N."/>
            <person name="Zhang Z."/>
            <person name="Zhang Y."/>
            <person name="Lin W."/>
            <person name="Fan Y."/>
            <person name="Qin Z."/>
            <person name="Hu Y."/>
            <person name="Zhu B."/>
            <person name="Wang S."/>
            <person name="Ding X."/>
            <person name="Zhao G.P."/>
        </authorList>
    </citation>
    <scope>NUCLEOTIDE SEQUENCE [LARGE SCALE GENOMIC DNA]</scope>
    <source>
        <strain evidence="3">U-32</strain>
    </source>
</reference>
<gene>
    <name evidence="2" type="ordered locus">AMED_6424</name>
</gene>
<sequence>MTDNGRLFELLMALFDDPAELQRFLVLHDLVDVRTSALTMSGYARAVANELLRRELVDAELFDSLIQRTPMRAADINRVARFYADARTARPGPRETDQVPDDLVGFADELRQALKSVVSPDEDTRALDAAHFPWTSAAAVLGSFWPTTLRPTTDAAGSALTSLADLVQTNPDGTWTLKHGVRTACLRRLAAEQLFDRALRANDELPDEKRDTLRRLLTQLPPEQLTALDTGTLTSYSAVIKWLEPLGIAQGTIRTAVFATLDRRRLLDPLRALVGADFCGRDTEEIALEDHVVGRSPASIMVVQGPGGAGKSSLLGSVLLRLEEHVEFEPISFAYLDFDRSRNDPRDPVGLLGQIARQLRLLYATYEEDARTFAAHESAAFGTDAVAASTILDVDLAREPDLARMLSMLTQRLAEVHDLHGEPGTPPLVLVLDTFEEVQIRGPGALHDLLDLVDRLFDRLPGMKVVVSGRGAKSAFPDRAGLEVIELGDLEPASAEDVLDELGVSDPQVRSMVVTKFGANPLTLHLAAEAIARIGMSEEVFDGVTTRAEALTEIALEQVQGMLYGRILGHIGDPEVVRVAHPGLAVRKVTVGVLREVLAEPCGLDPDRAEIIFDKLRFEVGMFDREDADTLRHREDVRRLMLRTMLDEPTRAAAVAQIHRRAIAYYGSRRGIDARAEELYHHLMSDEDPRRLDDLWHADLKPLLASTLGEPLPSSARTWLGRRLGLADPSERTEWGQQDWEAEAADRARSWLASERPDQALAVLGERTERLPGSPLYPIEVAARLAVGDIISAARLLEAGIVSATGQDRRRVQIELAEQAIAVHGVQDDDAGVVRAARWGATLADLLGDEARGVDLLAAALETLQRGGSPEQALEVGGLLTDRFTRLSKAELLSRHDLVLRVLHAAGSTDTDVLRHVALEVGEKTDGGVFRPDSFAVEQLLSQTTASAAPALAELARDVGLPRAGWEIADLASTAVTSGYTGKAVALGLDYASDAQEARDLVVDNLVRPMGTAPEGHRP</sequence>
<protein>
    <recommendedName>
        <fullName evidence="1">Orc1-like AAA ATPase domain-containing protein</fullName>
    </recommendedName>
</protein>
<dbReference type="Gene3D" id="3.40.50.300">
    <property type="entry name" value="P-loop containing nucleotide triphosphate hydrolases"/>
    <property type="match status" value="1"/>
</dbReference>
<dbReference type="AlphaFoldDB" id="A0A0H3DBV8"/>
<dbReference type="HOGENOM" id="CLU_011044_0_0_11"/>
<dbReference type="InterPro" id="IPR027417">
    <property type="entry name" value="P-loop_NTPase"/>
</dbReference>
<dbReference type="SUPFAM" id="SSF52540">
    <property type="entry name" value="P-loop containing nucleoside triphosphate hydrolases"/>
    <property type="match status" value="1"/>
</dbReference>
<evidence type="ECO:0000313" key="3">
    <source>
        <dbReference type="Proteomes" id="UP000000328"/>
    </source>
</evidence>
<dbReference type="InterPro" id="IPR041664">
    <property type="entry name" value="AAA_16"/>
</dbReference>
<dbReference type="GeneID" id="92874080"/>
<dbReference type="eggNOG" id="COG1672">
    <property type="taxonomic scope" value="Bacteria"/>
</dbReference>
<dbReference type="PATRIC" id="fig|749927.5.peg.6679"/>
<dbReference type="RefSeq" id="WP_013228205.1">
    <property type="nucleotide sequence ID" value="NC_014318.1"/>
</dbReference>
<name>A0A0H3DBV8_AMYMU</name>
<accession>A0A0H3DBV8</accession>
<proteinExistence type="predicted"/>
<dbReference type="Pfam" id="PF13191">
    <property type="entry name" value="AAA_16"/>
    <property type="match status" value="1"/>
</dbReference>
<evidence type="ECO:0000313" key="2">
    <source>
        <dbReference type="EMBL" id="ADJ48156.1"/>
    </source>
</evidence>
<dbReference type="KEGG" id="amd:AMED_6424"/>
<dbReference type="Proteomes" id="UP000000328">
    <property type="component" value="Chromosome"/>
</dbReference>
<feature type="domain" description="Orc1-like AAA ATPase" evidence="1">
    <location>
        <begin position="278"/>
        <end position="455"/>
    </location>
</feature>
<organism evidence="2 3">
    <name type="scientific">Amycolatopsis mediterranei (strain U-32)</name>
    <dbReference type="NCBI Taxonomy" id="749927"/>
    <lineage>
        <taxon>Bacteria</taxon>
        <taxon>Bacillati</taxon>
        <taxon>Actinomycetota</taxon>
        <taxon>Actinomycetes</taxon>
        <taxon>Pseudonocardiales</taxon>
        <taxon>Pseudonocardiaceae</taxon>
        <taxon>Amycolatopsis</taxon>
    </lineage>
</organism>
<dbReference type="OrthoDB" id="8251210at2"/>